<reference evidence="1 2" key="1">
    <citation type="journal article" date="2017" name="DNA Res.">
        <title>Complete genome sequence and expression profile of the commercial lytic enzyme producer Lysobacter enzymogenes M497-1.</title>
        <authorList>
            <person name="Takami H."/>
            <person name="Toyoda A."/>
            <person name="Uchiyama I."/>
            <person name="Itoh T."/>
            <person name="Takaki Y."/>
            <person name="Arai W."/>
            <person name="Nishi S."/>
            <person name="Kawai M."/>
            <person name="Shinya K."/>
            <person name="Ikeda H."/>
        </authorList>
    </citation>
    <scope>NUCLEOTIDE SEQUENCE [LARGE SCALE GENOMIC DNA]</scope>
    <source>
        <strain evidence="1 2">M497-1</strain>
    </source>
</reference>
<evidence type="ECO:0000313" key="2">
    <source>
        <dbReference type="Proteomes" id="UP000218824"/>
    </source>
</evidence>
<protein>
    <recommendedName>
        <fullName evidence="3">ATP-binding protein</fullName>
    </recommendedName>
</protein>
<sequence>MLKFPVEVLSDSLENLLRDIRRNPTEPLSMPTRLDYGGAYGSAVHALQVIASWSQGAMVQRVLNLPGAYLANQEIQNRFASTLPGMAGLYFSDMVKSADVEVSRYSSLKLVAPYVNAMQERSLGRALRGAAIILCCFAGARNEYLNALYEKPMPKGVREVSDFRVLISQMLGQFGDRVVNSVGQLQLDYLSGLIYQLFLNADEHGSYDISGNRYETAMRGLAVRHTIVDKNGVYGADNPLQAYLTKLLLTEDVSSREQDGKVHLIEISVFDTGPGLGLRWLAAKKGAQSYQDISLKEEEEAVQTCFEKHASTKASQLMGQGLSQALWAMKKLDAFMSLRTGRLSLYQDLTRKETAEFRPVQRYPNQSMPPIAGTGYTIYFRVK</sequence>
<dbReference type="Proteomes" id="UP000218824">
    <property type="component" value="Chromosome"/>
</dbReference>
<organism evidence="1 2">
    <name type="scientific">Lysobacter enzymogenes</name>
    <dbReference type="NCBI Taxonomy" id="69"/>
    <lineage>
        <taxon>Bacteria</taxon>
        <taxon>Pseudomonadati</taxon>
        <taxon>Pseudomonadota</taxon>
        <taxon>Gammaproteobacteria</taxon>
        <taxon>Lysobacterales</taxon>
        <taxon>Lysobacteraceae</taxon>
        <taxon>Lysobacter</taxon>
    </lineage>
</organism>
<name>A0AAU9ADQ9_LYSEN</name>
<dbReference type="EMBL" id="AP014940">
    <property type="protein sequence ID" value="BAV95998.1"/>
    <property type="molecule type" value="Genomic_DNA"/>
</dbReference>
<accession>A0AAU9ADQ9</accession>
<proteinExistence type="predicted"/>
<evidence type="ECO:0008006" key="3">
    <source>
        <dbReference type="Google" id="ProtNLM"/>
    </source>
</evidence>
<dbReference type="KEGG" id="lem:LEN_0511"/>
<gene>
    <name evidence="1" type="ORF">LEN_0511</name>
</gene>
<dbReference type="AlphaFoldDB" id="A0AAU9ADQ9"/>
<evidence type="ECO:0000313" key="1">
    <source>
        <dbReference type="EMBL" id="BAV95998.1"/>
    </source>
</evidence>